<evidence type="ECO:0000313" key="4">
    <source>
        <dbReference type="Proteomes" id="UP000247233"/>
    </source>
</evidence>
<dbReference type="OrthoDB" id="425555at2759"/>
<evidence type="ECO:0000313" key="3">
    <source>
        <dbReference type="EMBL" id="PWY86107.1"/>
    </source>
</evidence>
<dbReference type="EMBL" id="MSFL01000008">
    <property type="protein sequence ID" value="PWY86107.1"/>
    <property type="molecule type" value="Genomic_DNA"/>
</dbReference>
<dbReference type="GO" id="GO:0019905">
    <property type="term" value="F:syntaxin binding"/>
    <property type="evidence" value="ECO:0007669"/>
    <property type="project" value="InterPro"/>
</dbReference>
<reference evidence="3 4" key="1">
    <citation type="submission" date="2016-12" db="EMBL/GenBank/DDBJ databases">
        <title>The genomes of Aspergillus section Nigri reveals drivers in fungal speciation.</title>
        <authorList>
            <consortium name="DOE Joint Genome Institute"/>
            <person name="Vesth T.C."/>
            <person name="Nybo J."/>
            <person name="Theobald S."/>
            <person name="Brandl J."/>
            <person name="Frisvad J.C."/>
            <person name="Nielsen K.F."/>
            <person name="Lyhne E.K."/>
            <person name="Kogle M.E."/>
            <person name="Kuo A."/>
            <person name="Riley R."/>
            <person name="Clum A."/>
            <person name="Nolan M."/>
            <person name="Lipzen A."/>
            <person name="Salamov A."/>
            <person name="Henrissat B."/>
            <person name="Wiebenga A."/>
            <person name="De Vries R.P."/>
            <person name="Grigoriev I.V."/>
            <person name="Mortensen U.H."/>
            <person name="Andersen M.R."/>
            <person name="Baker S.E."/>
        </authorList>
    </citation>
    <scope>NUCLEOTIDE SEQUENCE [LARGE SCALE GENOMIC DNA]</scope>
    <source>
        <strain evidence="3 4">CBS 117.55</strain>
    </source>
</reference>
<dbReference type="InterPro" id="IPR026183">
    <property type="entry name" value="Taxilin_fam"/>
</dbReference>
<dbReference type="PANTHER" id="PTHR16127">
    <property type="entry name" value="TAXILIN"/>
    <property type="match status" value="1"/>
</dbReference>
<keyword evidence="4" id="KW-1185">Reference proteome</keyword>
<feature type="compositionally biased region" description="Acidic residues" evidence="2">
    <location>
        <begin position="355"/>
        <end position="390"/>
    </location>
</feature>
<dbReference type="GeneID" id="37065148"/>
<protein>
    <submittedName>
        <fullName evidence="3">Alpha-taxilin</fullName>
    </submittedName>
</protein>
<dbReference type="RefSeq" id="XP_025400659.1">
    <property type="nucleotide sequence ID" value="XM_025542911.1"/>
</dbReference>
<name>A0A317WM34_9EURO</name>
<proteinExistence type="inferred from homology"/>
<gene>
    <name evidence="3" type="ORF">BO70DRAFT_360919</name>
</gene>
<comment type="similarity">
    <text evidence="1">Belongs to the taxilin family.</text>
</comment>
<accession>A0A317WM34</accession>
<comment type="caution">
    <text evidence="3">The sequence shown here is derived from an EMBL/GenBank/DDBJ whole genome shotgun (WGS) entry which is preliminary data.</text>
</comment>
<dbReference type="PANTHER" id="PTHR16127:SF13">
    <property type="entry name" value="GH01188P"/>
    <property type="match status" value="1"/>
</dbReference>
<dbReference type="Proteomes" id="UP000247233">
    <property type="component" value="Unassembled WGS sequence"/>
</dbReference>
<evidence type="ECO:0000256" key="2">
    <source>
        <dbReference type="SAM" id="MobiDB-lite"/>
    </source>
</evidence>
<feature type="region of interest" description="Disordered" evidence="2">
    <location>
        <begin position="344"/>
        <end position="432"/>
    </location>
</feature>
<sequence>MSKKNKGKKVADPNETSKLLAAKISQLEQDAAGEKDQEAEIEREVKKATRDLNQLLSNIESPMTRLETVHKKYTELLADMKKLDRDYSKSKKRADQLQKDQDKGKSELSKTVTMKDKLEKLCRELTKENKKVKDENKKLEETEKKARLIVNERLDSLLYDIQDVMAAKGNPRSDKADIDLDEALRAKIKTIGEKFEMRELHYKALLRSKDAEIQCLTAKYEEQRRSAENEGQRCRALSSQVSTFSHTEAELRSQLNIYVEKFKQVEDTLNNSNELFLTFRKEMEEMSKKTKRLEKENLTLTRKHDQTNRNILEMAEERTRNHEELEKWRKKSHHLEALCRRMQAQGRGQGLAADLDGDDEGTESEYDEDYEDEEDDEGISDDDYELEGPEGDMNGDRGVPQQPEKPVFGPPPPPNLLEARANGNKAMINGCH</sequence>
<dbReference type="VEuPathDB" id="FungiDB:BO70DRAFT_360919"/>
<dbReference type="AlphaFoldDB" id="A0A317WM34"/>
<dbReference type="Pfam" id="PF09728">
    <property type="entry name" value="Taxilin"/>
    <property type="match status" value="1"/>
</dbReference>
<dbReference type="STRING" id="1448321.A0A317WM34"/>
<evidence type="ECO:0000256" key="1">
    <source>
        <dbReference type="ARBA" id="ARBA00009550"/>
    </source>
</evidence>
<feature type="region of interest" description="Disordered" evidence="2">
    <location>
        <begin position="84"/>
        <end position="110"/>
    </location>
</feature>
<organism evidence="3 4">
    <name type="scientific">Aspergillus heteromorphus CBS 117.55</name>
    <dbReference type="NCBI Taxonomy" id="1448321"/>
    <lineage>
        <taxon>Eukaryota</taxon>
        <taxon>Fungi</taxon>
        <taxon>Dikarya</taxon>
        <taxon>Ascomycota</taxon>
        <taxon>Pezizomycotina</taxon>
        <taxon>Eurotiomycetes</taxon>
        <taxon>Eurotiomycetidae</taxon>
        <taxon>Eurotiales</taxon>
        <taxon>Aspergillaceae</taxon>
        <taxon>Aspergillus</taxon>
        <taxon>Aspergillus subgen. Circumdati</taxon>
    </lineage>
</organism>